<evidence type="ECO:0000313" key="3">
    <source>
        <dbReference type="Proteomes" id="UP000683925"/>
    </source>
</evidence>
<proteinExistence type="predicted"/>
<dbReference type="InterPro" id="IPR019775">
    <property type="entry name" value="WD40_repeat_CS"/>
</dbReference>
<sequence>MIQKQRLRINEEIDTLCCKLNSNQPESKNLIKTFLNQRQEILVNIEKVNCIYSLFFEIEFLAPLGNFKFTNTGWYHLPTLVRLGFLGSTAQYQSLSVYGMLRQDYKSQIRMVIIVTVNFSPDEMINRSVDGMLGQEKKKPRQKVIQMEFYQSISPHGNTLASCSYDKSIRFWNVKTIQEVLTQDTFYKDLLSQIKMHLQSPSIQYNTNFSKSHFGNLRNFNIERRNS</sequence>
<dbReference type="OrthoDB" id="273771at2759"/>
<dbReference type="InterPro" id="IPR001680">
    <property type="entry name" value="WD40_rpt"/>
</dbReference>
<keyword evidence="3" id="KW-1185">Reference proteome</keyword>
<dbReference type="AlphaFoldDB" id="A0A8S1SAD9"/>
<name>A0A8S1SAD9_PAROT</name>
<evidence type="ECO:0000256" key="1">
    <source>
        <dbReference type="PROSITE-ProRule" id="PRU00221"/>
    </source>
</evidence>
<keyword evidence="1" id="KW-0853">WD repeat</keyword>
<dbReference type="Proteomes" id="UP000683925">
    <property type="component" value="Unassembled WGS sequence"/>
</dbReference>
<feature type="repeat" description="WD" evidence="1">
    <location>
        <begin position="152"/>
        <end position="182"/>
    </location>
</feature>
<evidence type="ECO:0000313" key="2">
    <source>
        <dbReference type="EMBL" id="CAD8136783.1"/>
    </source>
</evidence>
<dbReference type="PROSITE" id="PS50082">
    <property type="entry name" value="WD_REPEATS_2"/>
    <property type="match status" value="1"/>
</dbReference>
<organism evidence="2 3">
    <name type="scientific">Paramecium octaurelia</name>
    <dbReference type="NCBI Taxonomy" id="43137"/>
    <lineage>
        <taxon>Eukaryota</taxon>
        <taxon>Sar</taxon>
        <taxon>Alveolata</taxon>
        <taxon>Ciliophora</taxon>
        <taxon>Intramacronucleata</taxon>
        <taxon>Oligohymenophorea</taxon>
        <taxon>Peniculida</taxon>
        <taxon>Parameciidae</taxon>
        <taxon>Paramecium</taxon>
    </lineage>
</organism>
<dbReference type="EMBL" id="CAJJDP010000007">
    <property type="protein sequence ID" value="CAD8136783.1"/>
    <property type="molecule type" value="Genomic_DNA"/>
</dbReference>
<comment type="caution">
    <text evidence="2">The sequence shown here is derived from an EMBL/GenBank/DDBJ whole genome shotgun (WGS) entry which is preliminary data.</text>
</comment>
<reference evidence="2" key="1">
    <citation type="submission" date="2021-01" db="EMBL/GenBank/DDBJ databases">
        <authorList>
            <consortium name="Genoscope - CEA"/>
            <person name="William W."/>
        </authorList>
    </citation>
    <scope>NUCLEOTIDE SEQUENCE</scope>
</reference>
<gene>
    <name evidence="2" type="ORF">POCTA_138.1.T0080018</name>
</gene>
<accession>A0A8S1SAD9</accession>
<protein>
    <submittedName>
        <fullName evidence="2">Uncharacterized protein</fullName>
    </submittedName>
</protein>
<dbReference type="PROSITE" id="PS00678">
    <property type="entry name" value="WD_REPEATS_1"/>
    <property type="match status" value="1"/>
</dbReference>